<dbReference type="Pfam" id="PF13903">
    <property type="entry name" value="Claudin_2"/>
    <property type="match status" value="2"/>
</dbReference>
<comment type="caution">
    <text evidence="6">The sequence shown here is derived from an EMBL/GenBank/DDBJ whole genome shotgun (WGS) entry which is preliminary data.</text>
</comment>
<dbReference type="AlphaFoldDB" id="A0AAD7ZX91"/>
<accession>A0AAD7ZX91</accession>
<feature type="transmembrane region" description="Helical" evidence="5">
    <location>
        <begin position="7"/>
        <end position="32"/>
    </location>
</feature>
<dbReference type="PANTHER" id="PTHR21284:SF11">
    <property type="entry name" value="KUNE-KUNE"/>
    <property type="match status" value="1"/>
</dbReference>
<feature type="transmembrane region" description="Helical" evidence="5">
    <location>
        <begin position="191"/>
        <end position="217"/>
    </location>
</feature>
<keyword evidence="7" id="KW-1185">Reference proteome</keyword>
<evidence type="ECO:0000256" key="1">
    <source>
        <dbReference type="ARBA" id="ARBA00004141"/>
    </source>
</evidence>
<evidence type="ECO:0000256" key="2">
    <source>
        <dbReference type="ARBA" id="ARBA00022692"/>
    </source>
</evidence>
<organism evidence="6 7">
    <name type="scientific">Diploptera punctata</name>
    <name type="common">Pacific beetle cockroach</name>
    <dbReference type="NCBI Taxonomy" id="6984"/>
    <lineage>
        <taxon>Eukaryota</taxon>
        <taxon>Metazoa</taxon>
        <taxon>Ecdysozoa</taxon>
        <taxon>Arthropoda</taxon>
        <taxon>Hexapoda</taxon>
        <taxon>Insecta</taxon>
        <taxon>Pterygota</taxon>
        <taxon>Neoptera</taxon>
        <taxon>Polyneoptera</taxon>
        <taxon>Dictyoptera</taxon>
        <taxon>Blattodea</taxon>
        <taxon>Blaberoidea</taxon>
        <taxon>Blaberidae</taxon>
        <taxon>Diplopterinae</taxon>
        <taxon>Diploptera</taxon>
    </lineage>
</organism>
<dbReference type="Proteomes" id="UP001233999">
    <property type="component" value="Unassembled WGS sequence"/>
</dbReference>
<reference evidence="6" key="2">
    <citation type="submission" date="2023-05" db="EMBL/GenBank/DDBJ databases">
        <authorList>
            <person name="Fouks B."/>
        </authorList>
    </citation>
    <scope>NUCLEOTIDE SEQUENCE</scope>
    <source>
        <strain evidence="6">Stay&amp;Tobe</strain>
        <tissue evidence="6">Testes</tissue>
    </source>
</reference>
<feature type="transmembrane region" description="Helical" evidence="5">
    <location>
        <begin position="314"/>
        <end position="339"/>
    </location>
</feature>
<reference evidence="6" key="1">
    <citation type="journal article" date="2023" name="IScience">
        <title>Live-bearing cockroach genome reveals convergent evolutionary mechanisms linked to viviparity in insects and beyond.</title>
        <authorList>
            <person name="Fouks B."/>
            <person name="Harrison M.C."/>
            <person name="Mikhailova A.A."/>
            <person name="Marchal E."/>
            <person name="English S."/>
            <person name="Carruthers M."/>
            <person name="Jennings E.C."/>
            <person name="Chiamaka E.L."/>
            <person name="Frigard R.A."/>
            <person name="Pippel M."/>
            <person name="Attardo G.M."/>
            <person name="Benoit J.B."/>
            <person name="Bornberg-Bauer E."/>
            <person name="Tobe S.S."/>
        </authorList>
    </citation>
    <scope>NUCLEOTIDE SEQUENCE</scope>
    <source>
        <strain evidence="6">Stay&amp;Tobe</strain>
    </source>
</reference>
<dbReference type="InterPro" id="IPR004031">
    <property type="entry name" value="PMP22/EMP/MP20/Claudin"/>
</dbReference>
<protein>
    <submittedName>
        <fullName evidence="6">Uncharacterized protein</fullName>
    </submittedName>
</protein>
<gene>
    <name evidence="6" type="ORF">L9F63_018069</name>
</gene>
<feature type="transmembrane region" description="Helical" evidence="5">
    <location>
        <begin position="284"/>
        <end position="307"/>
    </location>
</feature>
<comment type="subcellular location">
    <subcellularLocation>
        <location evidence="1">Membrane</location>
        <topology evidence="1">Multi-pass membrane protein</topology>
    </subcellularLocation>
</comment>
<evidence type="ECO:0000256" key="5">
    <source>
        <dbReference type="SAM" id="Phobius"/>
    </source>
</evidence>
<dbReference type="GO" id="GO:0019991">
    <property type="term" value="P:septate junction assembly"/>
    <property type="evidence" value="ECO:0007669"/>
    <property type="project" value="TreeGrafter"/>
</dbReference>
<feature type="transmembrane region" description="Helical" evidence="5">
    <location>
        <begin position="124"/>
        <end position="150"/>
    </location>
</feature>
<proteinExistence type="predicted"/>
<dbReference type="GO" id="GO:0035151">
    <property type="term" value="P:regulation of tube size, open tracheal system"/>
    <property type="evidence" value="ECO:0007669"/>
    <property type="project" value="TreeGrafter"/>
</dbReference>
<evidence type="ECO:0000313" key="7">
    <source>
        <dbReference type="Proteomes" id="UP001233999"/>
    </source>
</evidence>
<feature type="transmembrane region" description="Helical" evidence="5">
    <location>
        <begin position="95"/>
        <end position="117"/>
    </location>
</feature>
<dbReference type="PANTHER" id="PTHR21284">
    <property type="entry name" value="EG:80H7.2 PROTEIN"/>
    <property type="match status" value="1"/>
</dbReference>
<keyword evidence="3 5" id="KW-1133">Transmembrane helix</keyword>
<keyword evidence="2 5" id="KW-0812">Transmembrane</keyword>
<dbReference type="GO" id="GO:0005918">
    <property type="term" value="C:septate junction"/>
    <property type="evidence" value="ECO:0007669"/>
    <property type="project" value="TreeGrafter"/>
</dbReference>
<feature type="transmembrane region" description="Helical" evidence="5">
    <location>
        <begin position="162"/>
        <end position="179"/>
    </location>
</feature>
<dbReference type="EMBL" id="JASPKZ010005322">
    <property type="protein sequence ID" value="KAJ9588635.1"/>
    <property type="molecule type" value="Genomic_DNA"/>
</dbReference>
<feature type="non-terminal residue" evidence="6">
    <location>
        <position position="397"/>
    </location>
</feature>
<keyword evidence="4 5" id="KW-0472">Membrane</keyword>
<feature type="transmembrane region" description="Helical" evidence="5">
    <location>
        <begin position="359"/>
        <end position="379"/>
    </location>
</feature>
<sequence length="397" mass="45365">MGRKSKTGLIATIFAVLAFLFVFIAFVSPYWLETDGKLKDPKFLNIGLWQVCFQGFDDPRHWYETRFYGCWWVFEEEYYIIHEILLPGFFVATQFFFTLCFTLLLIASFLVALYMCCSREHERFVLLLLVIGSDLLIAAVSGMIAVIIFGARGDGRDWMPNWEHNNISWSYALGVFGVLNQQNIRMKKRSMAGNFAVGTFVVALVCIFVSFCAPAWLVSDPRITGANLDRLGLWSHCFRSLPDPQDDYQRRFFVGCRWVYDPFTTGYDEIRGFLLPPFMIVTQFFYTLCFICVLISLILVLIFFLCFDPEQKYFVLLSLIISALLMSAGVTGGLAVIVFASLGNTDGWMPGHANNFFGWAFGLAVAGVVMAIISEVYFLSNQEFNGRKRIFERITDQ</sequence>
<evidence type="ECO:0000256" key="3">
    <source>
        <dbReference type="ARBA" id="ARBA00022989"/>
    </source>
</evidence>
<name>A0AAD7ZX91_DIPPU</name>
<dbReference type="Gene3D" id="1.20.140.150">
    <property type="match status" value="2"/>
</dbReference>
<dbReference type="GO" id="GO:0016020">
    <property type="term" value="C:membrane"/>
    <property type="evidence" value="ECO:0007669"/>
    <property type="project" value="UniProtKB-SubCell"/>
</dbReference>
<evidence type="ECO:0000313" key="6">
    <source>
        <dbReference type="EMBL" id="KAJ9588635.1"/>
    </source>
</evidence>
<evidence type="ECO:0000256" key="4">
    <source>
        <dbReference type="ARBA" id="ARBA00023136"/>
    </source>
</evidence>